<name>A0ABY5QTF0_9HYPH</name>
<reference evidence="1" key="1">
    <citation type="submission" date="2020-09" db="EMBL/GenBank/DDBJ databases">
        <title>Rhizobia associated with sainfoin plants.</title>
        <authorList>
            <person name="Asharfi S."/>
            <person name="Kuzmanovic N."/>
            <person name="Bunk B."/>
            <person name="Sproeer C."/>
            <person name="Becker M."/>
            <person name="Thuenen T."/>
        </authorList>
    </citation>
    <scope>NUCLEOTIDE SEQUENCE</scope>
    <source>
        <strain evidence="1">OM4</strain>
    </source>
</reference>
<organism evidence="1 2">
    <name type="scientific">Mesorhizobium onobrychidis</name>
    <dbReference type="NCBI Taxonomy" id="2775404"/>
    <lineage>
        <taxon>Bacteria</taxon>
        <taxon>Pseudomonadati</taxon>
        <taxon>Pseudomonadota</taxon>
        <taxon>Alphaproteobacteria</taxon>
        <taxon>Hyphomicrobiales</taxon>
        <taxon>Phyllobacteriaceae</taxon>
        <taxon>Mesorhizobium</taxon>
    </lineage>
</organism>
<dbReference type="EMBL" id="CP062229">
    <property type="protein sequence ID" value="UVC13772.1"/>
    <property type="molecule type" value="Genomic_DNA"/>
</dbReference>
<evidence type="ECO:0000313" key="1">
    <source>
        <dbReference type="EMBL" id="UVC13772.1"/>
    </source>
</evidence>
<proteinExistence type="predicted"/>
<protein>
    <submittedName>
        <fullName evidence="1">Uncharacterized protein</fullName>
    </submittedName>
</protein>
<evidence type="ECO:0000313" key="2">
    <source>
        <dbReference type="Proteomes" id="UP001058098"/>
    </source>
</evidence>
<gene>
    <name evidence="1" type="ORF">IHQ72_24145</name>
</gene>
<keyword evidence="2" id="KW-1185">Reference proteome</keyword>
<accession>A0ABY5QTF0</accession>
<dbReference type="Proteomes" id="UP001058098">
    <property type="component" value="Chromosome"/>
</dbReference>
<sequence length="157" mass="17030">MPKRWLGLTVGGDRVVMVDVDVPDEDGPIIINADVTVRLPKGSRPAGYASVAQEISDYAREKGISRAVVKGSAVSQQGRPTLAHLESAELRGVVLSALSSVCDTETVTKASISRTFGERKADDYIADNDFWDERFDGNELRSGSREAAFCILAKCRK</sequence>